<feature type="domain" description="Serine-threonine/tyrosine-protein kinase catalytic" evidence="1">
    <location>
        <begin position="14"/>
        <end position="93"/>
    </location>
</feature>
<dbReference type="STRING" id="44941.A0A397VPY7"/>
<dbReference type="Gene3D" id="1.10.510.10">
    <property type="entry name" value="Transferase(Phosphotransferase) domain 1"/>
    <property type="match status" value="1"/>
</dbReference>
<dbReference type="Pfam" id="PF07714">
    <property type="entry name" value="PK_Tyr_Ser-Thr"/>
    <property type="match status" value="1"/>
</dbReference>
<proteinExistence type="predicted"/>
<dbReference type="EMBL" id="QKWP01000211">
    <property type="protein sequence ID" value="RIB24575.1"/>
    <property type="molecule type" value="Genomic_DNA"/>
</dbReference>
<evidence type="ECO:0000313" key="3">
    <source>
        <dbReference type="Proteomes" id="UP000266673"/>
    </source>
</evidence>
<dbReference type="GO" id="GO:0004672">
    <property type="term" value="F:protein kinase activity"/>
    <property type="evidence" value="ECO:0007669"/>
    <property type="project" value="InterPro"/>
</dbReference>
<protein>
    <recommendedName>
        <fullName evidence="1">Serine-threonine/tyrosine-protein kinase catalytic domain-containing protein</fullName>
    </recommendedName>
</protein>
<organism evidence="2 3">
    <name type="scientific">Gigaspora rosea</name>
    <dbReference type="NCBI Taxonomy" id="44941"/>
    <lineage>
        <taxon>Eukaryota</taxon>
        <taxon>Fungi</taxon>
        <taxon>Fungi incertae sedis</taxon>
        <taxon>Mucoromycota</taxon>
        <taxon>Glomeromycotina</taxon>
        <taxon>Glomeromycetes</taxon>
        <taxon>Diversisporales</taxon>
        <taxon>Gigasporaceae</taxon>
        <taxon>Gigaspora</taxon>
    </lineage>
</organism>
<dbReference type="InterPro" id="IPR001245">
    <property type="entry name" value="Ser-Thr/Tyr_kinase_cat_dom"/>
</dbReference>
<dbReference type="OrthoDB" id="3269467at2759"/>
<dbReference type="InterPro" id="IPR011009">
    <property type="entry name" value="Kinase-like_dom_sf"/>
</dbReference>
<dbReference type="AlphaFoldDB" id="A0A397VPY7"/>
<comment type="caution">
    <text evidence="2">The sequence shown here is derived from an EMBL/GenBank/DDBJ whole genome shotgun (WGS) entry which is preliminary data.</text>
</comment>
<gene>
    <name evidence="2" type="ORF">C2G38_2168232</name>
</gene>
<evidence type="ECO:0000259" key="1">
    <source>
        <dbReference type="Pfam" id="PF07714"/>
    </source>
</evidence>
<keyword evidence="3" id="KW-1185">Reference proteome</keyword>
<accession>A0A397VPY7</accession>
<dbReference type="SUPFAM" id="SSF56112">
    <property type="entry name" value="Protein kinase-like (PK-like)"/>
    <property type="match status" value="1"/>
</dbReference>
<reference evidence="2 3" key="1">
    <citation type="submission" date="2018-06" db="EMBL/GenBank/DDBJ databases">
        <title>Comparative genomics reveals the genomic features of Rhizophagus irregularis, R. cerebriforme, R. diaphanum and Gigaspora rosea, and their symbiotic lifestyle signature.</title>
        <authorList>
            <person name="Morin E."/>
            <person name="San Clemente H."/>
            <person name="Chen E.C.H."/>
            <person name="De La Providencia I."/>
            <person name="Hainaut M."/>
            <person name="Kuo A."/>
            <person name="Kohler A."/>
            <person name="Murat C."/>
            <person name="Tang N."/>
            <person name="Roy S."/>
            <person name="Loubradou J."/>
            <person name="Henrissat B."/>
            <person name="Grigoriev I.V."/>
            <person name="Corradi N."/>
            <person name="Roux C."/>
            <person name="Martin F.M."/>
        </authorList>
    </citation>
    <scope>NUCLEOTIDE SEQUENCE [LARGE SCALE GENOMIC DNA]</scope>
    <source>
        <strain evidence="2 3">DAOM 194757</strain>
    </source>
</reference>
<evidence type="ECO:0000313" key="2">
    <source>
        <dbReference type="EMBL" id="RIB24575.1"/>
    </source>
</evidence>
<name>A0A397VPY7_9GLOM</name>
<dbReference type="Proteomes" id="UP000266673">
    <property type="component" value="Unassembled WGS sequence"/>
</dbReference>
<sequence>MSKSKYDGIFGILPYISPEVLINQRYIKASDIYSFVGNFIWKSCIVQSKLAMQQLCLLMYYRDLRSAVNNEAPQCYVNLMRKCWDKNSEKRLSSKRSLICSNAGASSSTRMKSLKRIKLSIPDDS</sequence>